<feature type="domain" description="SMP" evidence="3">
    <location>
        <begin position="133"/>
        <end position="176"/>
    </location>
</feature>
<dbReference type="PANTHER" id="PTHR31174">
    <property type="entry name" value="SEED MATURATION FAMILY PROTEIN"/>
    <property type="match status" value="1"/>
</dbReference>
<dbReference type="InterPro" id="IPR042971">
    <property type="entry name" value="LEA_SMP"/>
</dbReference>
<feature type="domain" description="SMP" evidence="3">
    <location>
        <begin position="19"/>
        <end position="45"/>
    </location>
</feature>
<dbReference type="Pfam" id="PF04927">
    <property type="entry name" value="SMP"/>
    <property type="match status" value="2"/>
</dbReference>
<accession>A0A7J0GDG9</accession>
<organism evidence="4 5">
    <name type="scientific">Actinidia rufa</name>
    <dbReference type="NCBI Taxonomy" id="165716"/>
    <lineage>
        <taxon>Eukaryota</taxon>
        <taxon>Viridiplantae</taxon>
        <taxon>Streptophyta</taxon>
        <taxon>Embryophyta</taxon>
        <taxon>Tracheophyta</taxon>
        <taxon>Spermatophyta</taxon>
        <taxon>Magnoliopsida</taxon>
        <taxon>eudicotyledons</taxon>
        <taxon>Gunneridae</taxon>
        <taxon>Pentapetalae</taxon>
        <taxon>asterids</taxon>
        <taxon>Ericales</taxon>
        <taxon>Actinidiaceae</taxon>
        <taxon>Actinidia</taxon>
    </lineage>
</organism>
<evidence type="ECO:0000256" key="1">
    <source>
        <dbReference type="ARBA" id="ARBA00010733"/>
    </source>
</evidence>
<dbReference type="OrthoDB" id="2014755at2759"/>
<sequence length="205" mass="22852">MSQEQPRRPQDVFPEQEPIKYGDVFQVSGDLADKPIVPQDADMMQTRGGQRLWPAPGGWTRLRHAGSSHHQRESRPCRRCFECRRRYRGCCLGKGLSWDPRYYGICRWAVGQYYQGVEQTASTVGGAVIQTKITIDEALEATARTAGNKPVDQSDAAAIQAAEVRATGTHFITRPGLRPMPSLPPISTRGWTAMRTRSSSAMFSL</sequence>
<keyword evidence="2" id="KW-0677">Repeat</keyword>
<protein>
    <submittedName>
        <fullName evidence="4">Seed maturation protein</fullName>
    </submittedName>
</protein>
<dbReference type="InterPro" id="IPR007011">
    <property type="entry name" value="LEA_SMP_dom"/>
</dbReference>
<comment type="similarity">
    <text evidence="1">Belongs to the LEA type SMP family.</text>
</comment>
<comment type="caution">
    <text evidence="4">The sequence shown here is derived from an EMBL/GenBank/DDBJ whole genome shotgun (WGS) entry which is preliminary data.</text>
</comment>
<evidence type="ECO:0000313" key="5">
    <source>
        <dbReference type="Proteomes" id="UP000585474"/>
    </source>
</evidence>
<keyword evidence="5" id="KW-1185">Reference proteome</keyword>
<proteinExistence type="inferred from homology"/>
<dbReference type="PANTHER" id="PTHR31174:SF7">
    <property type="entry name" value="LATE EMBRYOGENESIS ABUNDANT PROTEIN 31-RELATED"/>
    <property type="match status" value="1"/>
</dbReference>
<dbReference type="Proteomes" id="UP000585474">
    <property type="component" value="Unassembled WGS sequence"/>
</dbReference>
<reference evidence="4 5" key="1">
    <citation type="submission" date="2019-07" db="EMBL/GenBank/DDBJ databases">
        <title>De Novo Assembly of kiwifruit Actinidia rufa.</title>
        <authorList>
            <person name="Sugita-Konishi S."/>
            <person name="Sato K."/>
            <person name="Mori E."/>
            <person name="Abe Y."/>
            <person name="Kisaki G."/>
            <person name="Hamano K."/>
            <person name="Suezawa K."/>
            <person name="Otani M."/>
            <person name="Fukuda T."/>
            <person name="Manabe T."/>
            <person name="Gomi K."/>
            <person name="Tabuchi M."/>
            <person name="Akimitsu K."/>
            <person name="Kataoka I."/>
        </authorList>
    </citation>
    <scope>NUCLEOTIDE SEQUENCE [LARGE SCALE GENOMIC DNA]</scope>
    <source>
        <strain evidence="5">cv. Fuchu</strain>
    </source>
</reference>
<gene>
    <name evidence="4" type="ORF">Acr_20g0006510</name>
</gene>
<evidence type="ECO:0000256" key="2">
    <source>
        <dbReference type="ARBA" id="ARBA00022737"/>
    </source>
</evidence>
<dbReference type="AlphaFoldDB" id="A0A7J0GDG9"/>
<dbReference type="EMBL" id="BJWL01000020">
    <property type="protein sequence ID" value="GFZ08843.1"/>
    <property type="molecule type" value="Genomic_DNA"/>
</dbReference>
<evidence type="ECO:0000313" key="4">
    <source>
        <dbReference type="EMBL" id="GFZ08843.1"/>
    </source>
</evidence>
<name>A0A7J0GDG9_9ERIC</name>
<evidence type="ECO:0000259" key="3">
    <source>
        <dbReference type="Pfam" id="PF04927"/>
    </source>
</evidence>